<keyword evidence="2" id="KW-1185">Reference proteome</keyword>
<dbReference type="AlphaFoldDB" id="G5A6N1"/>
<sequence length="156" mass="17790">MDPILKANFWNDGYLIGNLHLSAATLKSALAELKALEFRPIFGEVYELERDSKRLQAGITVFGPAIEKIYKRIKRIVKESEDEWYTKRKLWAALKSLPGGLRQGLHRDFPSFETSKALLEKDVVQASVIISLMPNTYFYIYPGCFGAYWTVTNALP</sequence>
<dbReference type="GeneID" id="20660919"/>
<dbReference type="RefSeq" id="XP_009535619.1">
    <property type="nucleotide sequence ID" value="XM_009537324.1"/>
</dbReference>
<evidence type="ECO:0000313" key="2">
    <source>
        <dbReference type="Proteomes" id="UP000002640"/>
    </source>
</evidence>
<accession>G5A6N1</accession>
<dbReference type="EMBL" id="JH159160">
    <property type="protein sequence ID" value="EGZ08986.1"/>
    <property type="molecule type" value="Genomic_DNA"/>
</dbReference>
<gene>
    <name evidence="1" type="ORF">PHYSODRAFT_525779</name>
</gene>
<organism evidence="1 2">
    <name type="scientific">Phytophthora sojae (strain P6497)</name>
    <name type="common">Soybean stem and root rot agent</name>
    <name type="synonym">Phytophthora megasperma f. sp. glycines</name>
    <dbReference type="NCBI Taxonomy" id="1094619"/>
    <lineage>
        <taxon>Eukaryota</taxon>
        <taxon>Sar</taxon>
        <taxon>Stramenopiles</taxon>
        <taxon>Oomycota</taxon>
        <taxon>Peronosporomycetes</taxon>
        <taxon>Peronosporales</taxon>
        <taxon>Peronosporaceae</taxon>
        <taxon>Phytophthora</taxon>
    </lineage>
</organism>
<dbReference type="Proteomes" id="UP000002640">
    <property type="component" value="Unassembled WGS sequence"/>
</dbReference>
<dbReference type="KEGG" id="psoj:PHYSODRAFT_525779"/>
<proteinExistence type="predicted"/>
<name>G5A6N1_PHYSP</name>
<dbReference type="OMA" id="CFGAYWT"/>
<reference evidence="1 2" key="1">
    <citation type="journal article" date="2006" name="Science">
        <title>Phytophthora genome sequences uncover evolutionary origins and mechanisms of pathogenesis.</title>
        <authorList>
            <person name="Tyler B.M."/>
            <person name="Tripathy S."/>
            <person name="Zhang X."/>
            <person name="Dehal P."/>
            <person name="Jiang R.H."/>
            <person name="Aerts A."/>
            <person name="Arredondo F.D."/>
            <person name="Baxter L."/>
            <person name="Bensasson D."/>
            <person name="Beynon J.L."/>
            <person name="Chapman J."/>
            <person name="Damasceno C.M."/>
            <person name="Dorrance A.E."/>
            <person name="Dou D."/>
            <person name="Dickerman A.W."/>
            <person name="Dubchak I.L."/>
            <person name="Garbelotto M."/>
            <person name="Gijzen M."/>
            <person name="Gordon S.G."/>
            <person name="Govers F."/>
            <person name="Grunwald N.J."/>
            <person name="Huang W."/>
            <person name="Ivors K.L."/>
            <person name="Jones R.W."/>
            <person name="Kamoun S."/>
            <person name="Krampis K."/>
            <person name="Lamour K.H."/>
            <person name="Lee M.K."/>
            <person name="McDonald W.H."/>
            <person name="Medina M."/>
            <person name="Meijer H.J."/>
            <person name="Nordberg E.K."/>
            <person name="Maclean D.J."/>
            <person name="Ospina-Giraldo M.D."/>
            <person name="Morris P.F."/>
            <person name="Phuntumart V."/>
            <person name="Putnam N.H."/>
            <person name="Rash S."/>
            <person name="Rose J.K."/>
            <person name="Sakihama Y."/>
            <person name="Salamov A.A."/>
            <person name="Savidor A."/>
            <person name="Scheuring C.F."/>
            <person name="Smith B.M."/>
            <person name="Sobral B.W."/>
            <person name="Terry A."/>
            <person name="Torto-Alalibo T.A."/>
            <person name="Win J."/>
            <person name="Xu Z."/>
            <person name="Zhang H."/>
            <person name="Grigoriev I.V."/>
            <person name="Rokhsar D.S."/>
            <person name="Boore J.L."/>
        </authorList>
    </citation>
    <scope>NUCLEOTIDE SEQUENCE [LARGE SCALE GENOMIC DNA]</scope>
    <source>
        <strain evidence="1 2">P6497</strain>
    </source>
</reference>
<protein>
    <submittedName>
        <fullName evidence="1">Uncharacterized protein</fullName>
    </submittedName>
</protein>
<evidence type="ECO:0000313" key="1">
    <source>
        <dbReference type="EMBL" id="EGZ08986.1"/>
    </source>
</evidence>
<dbReference type="InParanoid" id="G5A6N1"/>